<sequence length="262" mass="29042">MFNPNIPTPGRGRRQQDPIVIADDEDEEVESDYPDQVYIEAVEDDQDSLDRDLDDDDEDDDDDMQVEYSLQSSRPQSGIMGYNQERQLRTRLREDRHAALCVLLDRELLTIQALAHQETLPQSRRRFLSRLLAPEDPESAASIRADRFTVQHPSTSSLASLSTVAMIVPRQVVDVHETDDAGWRRPIERAGRGGSVSAGGMQSSPASVGSGSMSGSGSASASKMKGRTGTPDRVGRGVRGGRGLQQSASYRERERRRGLFER</sequence>
<feature type="compositionally biased region" description="Basic and acidic residues" evidence="1">
    <location>
        <begin position="250"/>
        <end position="262"/>
    </location>
</feature>
<reference evidence="3" key="1">
    <citation type="journal article" date="2017" name="Genome Biol.">
        <title>Comparative genomics reveals high biological diversity and specific adaptations in the industrially and medically important fungal genus Aspergillus.</title>
        <authorList>
            <person name="de Vries R.P."/>
            <person name="Riley R."/>
            <person name="Wiebenga A."/>
            <person name="Aguilar-Osorio G."/>
            <person name="Amillis S."/>
            <person name="Uchima C.A."/>
            <person name="Anderluh G."/>
            <person name="Asadollahi M."/>
            <person name="Askin M."/>
            <person name="Barry K."/>
            <person name="Battaglia E."/>
            <person name="Bayram O."/>
            <person name="Benocci T."/>
            <person name="Braus-Stromeyer S.A."/>
            <person name="Caldana C."/>
            <person name="Canovas D."/>
            <person name="Cerqueira G.C."/>
            <person name="Chen F."/>
            <person name="Chen W."/>
            <person name="Choi C."/>
            <person name="Clum A."/>
            <person name="Dos Santos R.A."/>
            <person name="Damasio A.R."/>
            <person name="Diallinas G."/>
            <person name="Emri T."/>
            <person name="Fekete E."/>
            <person name="Flipphi M."/>
            <person name="Freyberg S."/>
            <person name="Gallo A."/>
            <person name="Gournas C."/>
            <person name="Habgood R."/>
            <person name="Hainaut M."/>
            <person name="Harispe M.L."/>
            <person name="Henrissat B."/>
            <person name="Hilden K.S."/>
            <person name="Hope R."/>
            <person name="Hossain A."/>
            <person name="Karabika E."/>
            <person name="Karaffa L."/>
            <person name="Karanyi Z."/>
            <person name="Krasevec N."/>
            <person name="Kuo A."/>
            <person name="Kusch H."/>
            <person name="LaButti K."/>
            <person name="Lagendijk E.L."/>
            <person name="Lapidus A."/>
            <person name="Levasseur A."/>
            <person name="Lindquist E."/>
            <person name="Lipzen A."/>
            <person name="Logrieco A.F."/>
            <person name="MacCabe A."/>
            <person name="Maekelae M.R."/>
            <person name="Malavazi I."/>
            <person name="Melin P."/>
            <person name="Meyer V."/>
            <person name="Mielnichuk N."/>
            <person name="Miskei M."/>
            <person name="Molnar A.P."/>
            <person name="Mule G."/>
            <person name="Ngan C.Y."/>
            <person name="Orejas M."/>
            <person name="Orosz E."/>
            <person name="Ouedraogo J.P."/>
            <person name="Overkamp K.M."/>
            <person name="Park H.-S."/>
            <person name="Perrone G."/>
            <person name="Piumi F."/>
            <person name="Punt P.J."/>
            <person name="Ram A.F."/>
            <person name="Ramon A."/>
            <person name="Rauscher S."/>
            <person name="Record E."/>
            <person name="Riano-Pachon D.M."/>
            <person name="Robert V."/>
            <person name="Roehrig J."/>
            <person name="Ruller R."/>
            <person name="Salamov A."/>
            <person name="Salih N.S."/>
            <person name="Samson R.A."/>
            <person name="Sandor E."/>
            <person name="Sanguinetti M."/>
            <person name="Schuetze T."/>
            <person name="Sepcic K."/>
            <person name="Shelest E."/>
            <person name="Sherlock G."/>
            <person name="Sophianopoulou V."/>
            <person name="Squina F.M."/>
            <person name="Sun H."/>
            <person name="Susca A."/>
            <person name="Todd R.B."/>
            <person name="Tsang A."/>
            <person name="Unkles S.E."/>
            <person name="van de Wiele N."/>
            <person name="van Rossen-Uffink D."/>
            <person name="Oliveira J.V."/>
            <person name="Vesth T.C."/>
            <person name="Visser J."/>
            <person name="Yu J.-H."/>
            <person name="Zhou M."/>
            <person name="Andersen M.R."/>
            <person name="Archer D.B."/>
            <person name="Baker S.E."/>
            <person name="Benoit I."/>
            <person name="Brakhage A.A."/>
            <person name="Braus G.H."/>
            <person name="Fischer R."/>
            <person name="Frisvad J.C."/>
            <person name="Goldman G.H."/>
            <person name="Houbraken J."/>
            <person name="Oakley B."/>
            <person name="Pocsi I."/>
            <person name="Scazzocchio C."/>
            <person name="Seiboth B."/>
            <person name="vanKuyk P.A."/>
            <person name="Wortman J."/>
            <person name="Dyer P.S."/>
            <person name="Grigoriev I.V."/>
        </authorList>
    </citation>
    <scope>NUCLEOTIDE SEQUENCE [LARGE SCALE GENOMIC DNA]</scope>
    <source>
        <strain evidence="3">CBS 101740 / IMI 381727 / IBT 21946</strain>
    </source>
</reference>
<evidence type="ECO:0000256" key="1">
    <source>
        <dbReference type="SAM" id="MobiDB-lite"/>
    </source>
</evidence>
<dbReference type="GeneID" id="93574175"/>
<feature type="region of interest" description="Disordered" evidence="1">
    <location>
        <begin position="1"/>
        <end position="63"/>
    </location>
</feature>
<dbReference type="OMA" id="MAYGHNA"/>
<dbReference type="EMBL" id="KV878680">
    <property type="protein sequence ID" value="OJJ76367.1"/>
    <property type="molecule type" value="Genomic_DNA"/>
</dbReference>
<evidence type="ECO:0000313" key="3">
    <source>
        <dbReference type="Proteomes" id="UP000184499"/>
    </source>
</evidence>
<dbReference type="STRING" id="767769.A0A1L9UXA6"/>
<feature type="compositionally biased region" description="Basic and acidic residues" evidence="1">
    <location>
        <begin position="179"/>
        <end position="191"/>
    </location>
</feature>
<keyword evidence="3" id="KW-1185">Reference proteome</keyword>
<accession>A0A1L9UXA6</accession>
<evidence type="ECO:0000313" key="2">
    <source>
        <dbReference type="EMBL" id="OJJ76367.1"/>
    </source>
</evidence>
<feature type="compositionally biased region" description="Low complexity" evidence="1">
    <location>
        <begin position="198"/>
        <end position="232"/>
    </location>
</feature>
<dbReference type="VEuPathDB" id="FungiDB:ASPBRDRAFT_203997"/>
<dbReference type="Proteomes" id="UP000184499">
    <property type="component" value="Unassembled WGS sequence"/>
</dbReference>
<feature type="compositionally biased region" description="Acidic residues" evidence="1">
    <location>
        <begin position="41"/>
        <end position="63"/>
    </location>
</feature>
<name>A0A1L9UXA6_ASPBC</name>
<dbReference type="OrthoDB" id="4171340at2759"/>
<proteinExistence type="predicted"/>
<feature type="region of interest" description="Disordered" evidence="1">
    <location>
        <begin position="179"/>
        <end position="262"/>
    </location>
</feature>
<protein>
    <submittedName>
        <fullName evidence="2">Uncharacterized protein</fullName>
    </submittedName>
</protein>
<feature type="compositionally biased region" description="Acidic residues" evidence="1">
    <location>
        <begin position="22"/>
        <end position="33"/>
    </location>
</feature>
<dbReference type="AlphaFoldDB" id="A0A1L9UXA6"/>
<organism evidence="2 3">
    <name type="scientific">Aspergillus brasiliensis (strain CBS 101740 / IMI 381727 / IBT 21946)</name>
    <dbReference type="NCBI Taxonomy" id="767769"/>
    <lineage>
        <taxon>Eukaryota</taxon>
        <taxon>Fungi</taxon>
        <taxon>Dikarya</taxon>
        <taxon>Ascomycota</taxon>
        <taxon>Pezizomycotina</taxon>
        <taxon>Eurotiomycetes</taxon>
        <taxon>Eurotiomycetidae</taxon>
        <taxon>Eurotiales</taxon>
        <taxon>Aspergillaceae</taxon>
        <taxon>Aspergillus</taxon>
        <taxon>Aspergillus subgen. Circumdati</taxon>
    </lineage>
</organism>
<dbReference type="RefSeq" id="XP_067483614.1">
    <property type="nucleotide sequence ID" value="XM_067621687.1"/>
</dbReference>
<gene>
    <name evidence="2" type="ORF">ASPBRDRAFT_203997</name>
</gene>